<reference evidence="3 4" key="1">
    <citation type="submission" date="2015-01" db="EMBL/GenBank/DDBJ databases">
        <title>Genome of allotetraploid Gossypium barbadense reveals genomic plasticity and fiber elongation in cotton evolution.</title>
        <authorList>
            <person name="Chen X."/>
            <person name="Liu X."/>
            <person name="Zhao B."/>
            <person name="Zheng H."/>
            <person name="Hu Y."/>
            <person name="Lu G."/>
            <person name="Yang C."/>
            <person name="Chen J."/>
            <person name="Shan C."/>
            <person name="Zhang L."/>
            <person name="Zhou Y."/>
            <person name="Wang L."/>
            <person name="Guo W."/>
            <person name="Bai Y."/>
            <person name="Ruan J."/>
            <person name="Shangguan X."/>
            <person name="Mao Y."/>
            <person name="Jiang J."/>
            <person name="Zhu Y."/>
            <person name="Lei J."/>
            <person name="Kang H."/>
            <person name="Chen S."/>
            <person name="He X."/>
            <person name="Wang R."/>
            <person name="Wang Y."/>
            <person name="Chen J."/>
            <person name="Wang L."/>
            <person name="Yu S."/>
            <person name="Wang B."/>
            <person name="Wei J."/>
            <person name="Song S."/>
            <person name="Lu X."/>
            <person name="Gao Z."/>
            <person name="Gu W."/>
            <person name="Deng X."/>
            <person name="Ma D."/>
            <person name="Wang S."/>
            <person name="Liang W."/>
            <person name="Fang L."/>
            <person name="Cai C."/>
            <person name="Zhu X."/>
            <person name="Zhou B."/>
            <person name="Zhang Y."/>
            <person name="Chen Z."/>
            <person name="Xu S."/>
            <person name="Zhu R."/>
            <person name="Wang S."/>
            <person name="Zhang T."/>
            <person name="Zhao G."/>
        </authorList>
    </citation>
    <scope>NUCLEOTIDE SEQUENCE [LARGE SCALE GENOMIC DNA]</scope>
    <source>
        <strain evidence="4">cv. Xinhai21</strain>
        <tissue evidence="3">Leaf</tissue>
    </source>
</reference>
<protein>
    <submittedName>
        <fullName evidence="3">Uncharacterized protein</fullName>
    </submittedName>
</protein>
<keyword evidence="2" id="KW-0472">Membrane</keyword>
<organism evidence="3 4">
    <name type="scientific">Gossypium barbadense</name>
    <name type="common">Sea Island cotton</name>
    <name type="synonym">Hibiscus barbadensis</name>
    <dbReference type="NCBI Taxonomy" id="3634"/>
    <lineage>
        <taxon>Eukaryota</taxon>
        <taxon>Viridiplantae</taxon>
        <taxon>Streptophyta</taxon>
        <taxon>Embryophyta</taxon>
        <taxon>Tracheophyta</taxon>
        <taxon>Spermatophyta</taxon>
        <taxon>Magnoliopsida</taxon>
        <taxon>eudicotyledons</taxon>
        <taxon>Gunneridae</taxon>
        <taxon>Pentapetalae</taxon>
        <taxon>rosids</taxon>
        <taxon>malvids</taxon>
        <taxon>Malvales</taxon>
        <taxon>Malvaceae</taxon>
        <taxon>Malvoideae</taxon>
        <taxon>Gossypium</taxon>
    </lineage>
</organism>
<feature type="compositionally biased region" description="Polar residues" evidence="1">
    <location>
        <begin position="170"/>
        <end position="182"/>
    </location>
</feature>
<gene>
    <name evidence="3" type="ORF">GOBAR_AA23603</name>
</gene>
<dbReference type="AlphaFoldDB" id="A0A2P5X157"/>
<keyword evidence="2" id="KW-0812">Transmembrane</keyword>
<feature type="transmembrane region" description="Helical" evidence="2">
    <location>
        <begin position="462"/>
        <end position="480"/>
    </location>
</feature>
<keyword evidence="2" id="KW-1133">Transmembrane helix</keyword>
<feature type="region of interest" description="Disordered" evidence="1">
    <location>
        <begin position="157"/>
        <end position="182"/>
    </location>
</feature>
<evidence type="ECO:0000313" key="4">
    <source>
        <dbReference type="Proteomes" id="UP000239757"/>
    </source>
</evidence>
<evidence type="ECO:0000256" key="2">
    <source>
        <dbReference type="SAM" id="Phobius"/>
    </source>
</evidence>
<accession>A0A2P5X157</accession>
<dbReference type="OrthoDB" id="1685790at2759"/>
<evidence type="ECO:0000256" key="1">
    <source>
        <dbReference type="SAM" id="MobiDB-lite"/>
    </source>
</evidence>
<dbReference type="Proteomes" id="UP000239757">
    <property type="component" value="Unassembled WGS sequence"/>
</dbReference>
<proteinExistence type="predicted"/>
<dbReference type="EMBL" id="KZ665936">
    <property type="protein sequence ID" value="PPR97064.1"/>
    <property type="molecule type" value="Genomic_DNA"/>
</dbReference>
<sequence>MLSKFISVSKTHFQNTETALKNQQALIQGLKTQIGQLSKLISERPQGRFLSNTEPNPREQLNAINIQDDEGAIEPEPEPRQETVVSKGELTLRIGDETLTLQARNSDNTSGIEGDRLNHPIKTDHILQKISMKEIHEPFSSNSRGPVHEDRRLQIEEQDEWQTHKPRTPNKPNLRQNELDTSPNHLKVGDKVLLDAANPYIVTTILTEEIPFMILNIFPFGTVEVSHPMFGTFKVFHRDTTKHKGVLMAVRNRIRLSPNTGCDKIPRPCDMAVVEPVKTTREYTMSSSRGKKTAILASKKRKGVSSSAGLTTEIRHPLLQFPRGLQEELFQILRARPLIVGHCIDWAAVEQTLMINYDDPGTVQFCLGQLIRQLSVLEFGAALGLYTEEFKEENNLDTLSRHIHFSFSKCWHTLVPGAASYNPRRSKASVLPPFLRYLHAVLAHTITGRRESTGVINTHDAYFLWCMYVIDLAYFIVLTIQHQMERHRKGVISISPYVTRLVRHFGLLNTAAQESSLTLIGQMSPQGISSMLSMRRSRGAEKPALLSTGPTNLATTTLSSSSCGSFLC</sequence>
<name>A0A2P5X157_GOSBA</name>
<evidence type="ECO:0000313" key="3">
    <source>
        <dbReference type="EMBL" id="PPR97064.1"/>
    </source>
</evidence>